<accession>A0A8C0L303</accession>
<evidence type="ECO:0000256" key="7">
    <source>
        <dbReference type="ARBA" id="ARBA00022989"/>
    </source>
</evidence>
<keyword evidence="5 13" id="KW-0589">Pheromone response</keyword>
<dbReference type="GeneTree" id="ENSGT00960000186612"/>
<reference evidence="15" key="2">
    <citation type="submission" date="2025-09" db="UniProtKB">
        <authorList>
            <consortium name="Ensembl"/>
        </authorList>
    </citation>
    <scope>IDENTIFICATION</scope>
</reference>
<comment type="subcellular location">
    <subcellularLocation>
        <location evidence="2 13">Cell membrane</location>
        <topology evidence="2 13">Multi-pass membrane protein</topology>
    </subcellularLocation>
</comment>
<dbReference type="FunFam" id="1.20.1070.10:FF:000033">
    <property type="entry name" value="Vomeronasal type-1 receptor"/>
    <property type="match status" value="1"/>
</dbReference>
<evidence type="ECO:0000256" key="5">
    <source>
        <dbReference type="ARBA" id="ARBA00022507"/>
    </source>
</evidence>
<dbReference type="GO" id="GO:0007606">
    <property type="term" value="P:sensory perception of chemical stimulus"/>
    <property type="evidence" value="ECO:0007669"/>
    <property type="project" value="UniProtKB-ARBA"/>
</dbReference>
<protein>
    <recommendedName>
        <fullName evidence="13">Vomeronasal type-1 receptor</fullName>
    </recommendedName>
</protein>
<feature type="transmembrane region" description="Helical" evidence="13">
    <location>
        <begin position="251"/>
        <end position="274"/>
    </location>
</feature>
<evidence type="ECO:0000256" key="8">
    <source>
        <dbReference type="ARBA" id="ARBA00023040"/>
    </source>
</evidence>
<reference evidence="15" key="1">
    <citation type="submission" date="2025-08" db="UniProtKB">
        <authorList>
            <consortium name="Ensembl"/>
        </authorList>
    </citation>
    <scope>IDENTIFICATION</scope>
</reference>
<sequence>RFIASVSLGNSSLLYHYTSLYISRCKPRSTDLILRHLTVANSLVILSGGVPETMAALGLKYFNNYYACSIFLYVHRVARGMSIYSTCLLNVLQAIMIHPGNSRWAELKVKVPKYIGPSSILCWVLHMVVNMFFPIYMTGKWRNKNITKKRALGYCSASQYRAKITDLVYVIVTSFHNILCLGLMTLASSSMVFLLHRHRQRVQHIDRNKLPLRPSPESRATQSILVLVSTFVSFYSLSSIIYVYLALSDEYSWWLMTTAVLITAGFPTVSPFFLMSQDPSTSRLYCVCFGRNT</sequence>
<evidence type="ECO:0000256" key="13">
    <source>
        <dbReference type="RuleBase" id="RU364061"/>
    </source>
</evidence>
<dbReference type="CDD" id="cd13949">
    <property type="entry name" value="7tm_V1R_pheromone"/>
    <property type="match status" value="1"/>
</dbReference>
<evidence type="ECO:0000256" key="4">
    <source>
        <dbReference type="ARBA" id="ARBA00022475"/>
    </source>
</evidence>
<evidence type="ECO:0000256" key="3">
    <source>
        <dbReference type="ARBA" id="ARBA00010663"/>
    </source>
</evidence>
<dbReference type="SUPFAM" id="SSF81321">
    <property type="entry name" value="Family A G protein-coupled receptor-like"/>
    <property type="match status" value="1"/>
</dbReference>
<dbReference type="Proteomes" id="UP000694391">
    <property type="component" value="Unplaced"/>
</dbReference>
<dbReference type="AlphaFoldDB" id="A0A8C0L303"/>
<feature type="domain" description="G-protein coupled receptors family 1 profile" evidence="14">
    <location>
        <begin position="9"/>
        <end position="274"/>
    </location>
</feature>
<dbReference type="Gene3D" id="1.20.1070.10">
    <property type="entry name" value="Rhodopsin 7-helix transmembrane proteins"/>
    <property type="match status" value="1"/>
</dbReference>
<dbReference type="Ensembl" id="ENSCAFT00020027808.1">
    <property type="protein sequence ID" value="ENSCAFP00020024078.1"/>
    <property type="gene ID" value="ENSCAFG00020018949.1"/>
</dbReference>
<comment type="similarity">
    <text evidence="3 13">Belongs to the G-protein coupled receptor 1 family.</text>
</comment>
<evidence type="ECO:0000313" key="15">
    <source>
        <dbReference type="Ensembl" id="ENSCAFP00020024078.1"/>
    </source>
</evidence>
<evidence type="ECO:0000256" key="11">
    <source>
        <dbReference type="ARBA" id="ARBA00023180"/>
    </source>
</evidence>
<name>A0A8C0L303_CANLU</name>
<keyword evidence="7 13" id="KW-1133">Transmembrane helix</keyword>
<feature type="transmembrane region" description="Helical" evidence="13">
    <location>
        <begin position="224"/>
        <end position="245"/>
    </location>
</feature>
<keyword evidence="11" id="KW-0325">Glycoprotein</keyword>
<keyword evidence="8 13" id="KW-0297">G-protein coupled receptor</keyword>
<keyword evidence="4 13" id="KW-1003">Cell membrane</keyword>
<proteinExistence type="inferred from homology"/>
<evidence type="ECO:0000256" key="10">
    <source>
        <dbReference type="ARBA" id="ARBA00023170"/>
    </source>
</evidence>
<evidence type="ECO:0000256" key="2">
    <source>
        <dbReference type="ARBA" id="ARBA00004651"/>
    </source>
</evidence>
<dbReference type="InterPro" id="IPR004072">
    <property type="entry name" value="Vmron_rcpt_1"/>
</dbReference>
<feature type="transmembrane region" description="Helical" evidence="13">
    <location>
        <begin position="114"/>
        <end position="137"/>
    </location>
</feature>
<feature type="transmembrane region" description="Helical" evidence="13">
    <location>
        <begin position="32"/>
        <end position="50"/>
    </location>
</feature>
<dbReference type="InterPro" id="IPR017452">
    <property type="entry name" value="GPCR_Rhodpsn_7TM"/>
</dbReference>
<dbReference type="PROSITE" id="PS50262">
    <property type="entry name" value="G_PROTEIN_RECEP_F1_2"/>
    <property type="match status" value="1"/>
</dbReference>
<evidence type="ECO:0000256" key="6">
    <source>
        <dbReference type="ARBA" id="ARBA00022692"/>
    </source>
</evidence>
<comment type="function">
    <text evidence="1">Putative pheromone receptor.</text>
</comment>
<keyword evidence="10 13" id="KW-0675">Receptor</keyword>
<dbReference type="GO" id="GO:0019236">
    <property type="term" value="P:response to pheromone"/>
    <property type="evidence" value="ECO:0007669"/>
    <property type="project" value="UniProtKB-KW"/>
</dbReference>
<keyword evidence="16" id="KW-1185">Reference proteome</keyword>
<keyword evidence="9 13" id="KW-0472">Membrane</keyword>
<feature type="transmembrane region" description="Helical" evidence="13">
    <location>
        <begin position="167"/>
        <end position="195"/>
    </location>
</feature>
<keyword evidence="12 13" id="KW-0807">Transducer</keyword>
<evidence type="ECO:0000256" key="1">
    <source>
        <dbReference type="ARBA" id="ARBA00003878"/>
    </source>
</evidence>
<organism evidence="15 16">
    <name type="scientific">Canis lupus dingo</name>
    <name type="common">dingo</name>
    <dbReference type="NCBI Taxonomy" id="286419"/>
    <lineage>
        <taxon>Eukaryota</taxon>
        <taxon>Metazoa</taxon>
        <taxon>Chordata</taxon>
        <taxon>Craniata</taxon>
        <taxon>Vertebrata</taxon>
        <taxon>Euteleostomi</taxon>
        <taxon>Mammalia</taxon>
        <taxon>Eutheria</taxon>
        <taxon>Laurasiatheria</taxon>
        <taxon>Carnivora</taxon>
        <taxon>Caniformia</taxon>
        <taxon>Canidae</taxon>
        <taxon>Canis</taxon>
    </lineage>
</organism>
<evidence type="ECO:0000313" key="16">
    <source>
        <dbReference type="Proteomes" id="UP000694391"/>
    </source>
</evidence>
<feature type="transmembrane region" description="Helical" evidence="13">
    <location>
        <begin position="70"/>
        <end position="93"/>
    </location>
</feature>
<evidence type="ECO:0000256" key="12">
    <source>
        <dbReference type="ARBA" id="ARBA00023224"/>
    </source>
</evidence>
<dbReference type="Pfam" id="PF03402">
    <property type="entry name" value="V1R"/>
    <property type="match status" value="1"/>
</dbReference>
<keyword evidence="6 13" id="KW-0812">Transmembrane</keyword>
<evidence type="ECO:0000256" key="9">
    <source>
        <dbReference type="ARBA" id="ARBA00023136"/>
    </source>
</evidence>
<evidence type="ECO:0000259" key="14">
    <source>
        <dbReference type="PROSITE" id="PS50262"/>
    </source>
</evidence>
<dbReference type="PRINTS" id="PR01534">
    <property type="entry name" value="VOMERONASL1R"/>
</dbReference>
<dbReference type="GO" id="GO:0005886">
    <property type="term" value="C:plasma membrane"/>
    <property type="evidence" value="ECO:0007669"/>
    <property type="project" value="UniProtKB-SubCell"/>
</dbReference>
<dbReference type="PANTHER" id="PTHR24062">
    <property type="entry name" value="VOMERONASAL TYPE-1 RECEPTOR"/>
    <property type="match status" value="1"/>
</dbReference>
<dbReference type="GO" id="GO:0016503">
    <property type="term" value="F:pheromone receptor activity"/>
    <property type="evidence" value="ECO:0007669"/>
    <property type="project" value="InterPro"/>
</dbReference>